<feature type="domain" description="F-box" evidence="1">
    <location>
        <begin position="17"/>
        <end position="62"/>
    </location>
</feature>
<proteinExistence type="predicted"/>
<reference evidence="2" key="1">
    <citation type="submission" date="2020-01" db="EMBL/GenBank/DDBJ databases">
        <title>Genome Sequencing of Three Apophysomyces-Like Fungal Strains Confirms a Novel Fungal Genus in the Mucoromycota with divergent Burkholderia-like Endosymbiotic Bacteria.</title>
        <authorList>
            <person name="Stajich J.E."/>
            <person name="Macias A.M."/>
            <person name="Carter-House D."/>
            <person name="Lovett B."/>
            <person name="Kasson L.R."/>
            <person name="Berry K."/>
            <person name="Grigoriev I."/>
            <person name="Chang Y."/>
            <person name="Spatafora J."/>
            <person name="Kasson M.T."/>
        </authorList>
    </citation>
    <scope>NUCLEOTIDE SEQUENCE</scope>
    <source>
        <strain evidence="2">NRRL A-21654</strain>
    </source>
</reference>
<dbReference type="CDD" id="cd09917">
    <property type="entry name" value="F-box_SF"/>
    <property type="match status" value="1"/>
</dbReference>
<gene>
    <name evidence="2" type="ORF">EC973_004049</name>
</gene>
<dbReference type="InterPro" id="IPR036047">
    <property type="entry name" value="F-box-like_dom_sf"/>
</dbReference>
<evidence type="ECO:0000259" key="1">
    <source>
        <dbReference type="PROSITE" id="PS50181"/>
    </source>
</evidence>
<dbReference type="Pfam" id="PF12937">
    <property type="entry name" value="F-box-like"/>
    <property type="match status" value="1"/>
</dbReference>
<sequence>MAKAIANKVYYGYPTSSSQVKNLPAEILINIANRLSRRNLCNLVRVCRSWNRALTPVLYETTDTLDFVSLWRVRSLFSFVSADPVSFVSKTHNLCPLSASHLVRLFEIFSNDNDELFVSLKEEYETSPLWKPLPFFDTLLYTETNKRLGHYVRILTNTDQTIVGSGLRRLCPHLTEIHSAIPGPLLFLLAHWRHLRKISLDVCLPQPLDFPTGFLEGRLTDLSLTINSFRGWLEVFSKIGSIQRLTMKFSRPKNNEGEEKILFEQFEALHRALPQLQFLALSDFRIRGEIPEHIAPCETMRSLLLFPPRGVHWGLYLARKYTKLETLSLLGSVERTEIVPLATSCQNLRSLIMTATDVYYRFLQGLQAAQAPMTYISYERGPLTRLPDLIHGFCCTIKKLDINIEHEPLKNMPWAALKACTRLTELRLKSSGGLFLDSVVEILPNLKKLSLIAYRVVLSELHGTRSQPYLKQLTMEATLIENGVYVYLSRYCSFLSSLICVYHSYIPKSSVIYYPNQSLQYLVVCSPYDCNFKIARIEKAKPCAIPTGAGQMGWRCVRAVHRLHRLQQLTPSEVNEMLPHLVTIICHFVDDIILNGIKLTF</sequence>
<accession>A0A8H7ETE2</accession>
<dbReference type="SMART" id="SM00256">
    <property type="entry name" value="FBOX"/>
    <property type="match status" value="1"/>
</dbReference>
<comment type="caution">
    <text evidence="2">The sequence shown here is derived from an EMBL/GenBank/DDBJ whole genome shotgun (WGS) entry which is preliminary data.</text>
</comment>
<organism evidence="2 3">
    <name type="scientific">Apophysomyces ossiformis</name>
    <dbReference type="NCBI Taxonomy" id="679940"/>
    <lineage>
        <taxon>Eukaryota</taxon>
        <taxon>Fungi</taxon>
        <taxon>Fungi incertae sedis</taxon>
        <taxon>Mucoromycota</taxon>
        <taxon>Mucoromycotina</taxon>
        <taxon>Mucoromycetes</taxon>
        <taxon>Mucorales</taxon>
        <taxon>Mucorineae</taxon>
        <taxon>Mucoraceae</taxon>
        <taxon>Apophysomyces</taxon>
    </lineage>
</organism>
<dbReference type="EMBL" id="JABAYA010000023">
    <property type="protein sequence ID" value="KAF7729676.1"/>
    <property type="molecule type" value="Genomic_DNA"/>
</dbReference>
<dbReference type="InterPro" id="IPR001810">
    <property type="entry name" value="F-box_dom"/>
</dbReference>
<name>A0A8H7ETE2_9FUNG</name>
<dbReference type="Gene3D" id="3.80.10.10">
    <property type="entry name" value="Ribonuclease Inhibitor"/>
    <property type="match status" value="1"/>
</dbReference>
<protein>
    <recommendedName>
        <fullName evidence="1">F-box domain-containing protein</fullName>
    </recommendedName>
</protein>
<dbReference type="SUPFAM" id="SSF81383">
    <property type="entry name" value="F-box domain"/>
    <property type="match status" value="1"/>
</dbReference>
<evidence type="ECO:0000313" key="3">
    <source>
        <dbReference type="Proteomes" id="UP000605846"/>
    </source>
</evidence>
<dbReference type="InterPro" id="IPR032675">
    <property type="entry name" value="LRR_dom_sf"/>
</dbReference>
<dbReference type="Gene3D" id="1.20.1280.50">
    <property type="match status" value="1"/>
</dbReference>
<dbReference type="PROSITE" id="PS50181">
    <property type="entry name" value="FBOX"/>
    <property type="match status" value="1"/>
</dbReference>
<dbReference type="SUPFAM" id="SSF52058">
    <property type="entry name" value="L domain-like"/>
    <property type="match status" value="1"/>
</dbReference>
<keyword evidence="3" id="KW-1185">Reference proteome</keyword>
<dbReference type="Proteomes" id="UP000605846">
    <property type="component" value="Unassembled WGS sequence"/>
</dbReference>
<evidence type="ECO:0000313" key="2">
    <source>
        <dbReference type="EMBL" id="KAF7729676.1"/>
    </source>
</evidence>
<dbReference type="OrthoDB" id="421226at2759"/>
<dbReference type="AlphaFoldDB" id="A0A8H7ETE2"/>